<proteinExistence type="predicted"/>
<keyword evidence="3" id="KW-1185">Reference proteome</keyword>
<keyword evidence="1" id="KW-1133">Transmembrane helix</keyword>
<name>A0ABN2PTJ5_9ACTN</name>
<feature type="transmembrane region" description="Helical" evidence="1">
    <location>
        <begin position="15"/>
        <end position="36"/>
    </location>
</feature>
<keyword evidence="1" id="KW-0472">Membrane</keyword>
<comment type="caution">
    <text evidence="2">The sequence shown here is derived from an EMBL/GenBank/DDBJ whole genome shotgun (WGS) entry which is preliminary data.</text>
</comment>
<evidence type="ECO:0000313" key="2">
    <source>
        <dbReference type="EMBL" id="GAA1930997.1"/>
    </source>
</evidence>
<evidence type="ECO:0000256" key="1">
    <source>
        <dbReference type="SAM" id="Phobius"/>
    </source>
</evidence>
<organism evidence="2 3">
    <name type="scientific">Nocardioides lentus</name>
    <dbReference type="NCBI Taxonomy" id="338077"/>
    <lineage>
        <taxon>Bacteria</taxon>
        <taxon>Bacillati</taxon>
        <taxon>Actinomycetota</taxon>
        <taxon>Actinomycetes</taxon>
        <taxon>Propionibacteriales</taxon>
        <taxon>Nocardioidaceae</taxon>
        <taxon>Nocardioides</taxon>
    </lineage>
</organism>
<evidence type="ECO:0008006" key="4">
    <source>
        <dbReference type="Google" id="ProtNLM"/>
    </source>
</evidence>
<keyword evidence="1" id="KW-0812">Transmembrane</keyword>
<dbReference type="Proteomes" id="UP001501612">
    <property type="component" value="Unassembled WGS sequence"/>
</dbReference>
<feature type="transmembrane region" description="Helical" evidence="1">
    <location>
        <begin position="43"/>
        <end position="67"/>
    </location>
</feature>
<dbReference type="RefSeq" id="WP_344009277.1">
    <property type="nucleotide sequence ID" value="NZ_BAAAMY010000014.1"/>
</dbReference>
<accession>A0ABN2PTJ5</accession>
<gene>
    <name evidence="2" type="ORF">GCM10009737_36230</name>
</gene>
<evidence type="ECO:0000313" key="3">
    <source>
        <dbReference type="Proteomes" id="UP001501612"/>
    </source>
</evidence>
<feature type="transmembrane region" description="Helical" evidence="1">
    <location>
        <begin position="95"/>
        <end position="116"/>
    </location>
</feature>
<protein>
    <recommendedName>
        <fullName evidence="4">DUF2568 domain-containing protein</fullName>
    </recommendedName>
</protein>
<dbReference type="EMBL" id="BAAAMY010000014">
    <property type="protein sequence ID" value="GAA1930997.1"/>
    <property type="molecule type" value="Genomic_DNA"/>
</dbReference>
<reference evidence="2 3" key="1">
    <citation type="journal article" date="2019" name="Int. J. Syst. Evol. Microbiol.">
        <title>The Global Catalogue of Microorganisms (GCM) 10K type strain sequencing project: providing services to taxonomists for standard genome sequencing and annotation.</title>
        <authorList>
            <consortium name="The Broad Institute Genomics Platform"/>
            <consortium name="The Broad Institute Genome Sequencing Center for Infectious Disease"/>
            <person name="Wu L."/>
            <person name="Ma J."/>
        </authorList>
    </citation>
    <scope>NUCLEOTIDE SEQUENCE [LARGE SCALE GENOMIC DNA]</scope>
    <source>
        <strain evidence="2 3">JCM 14046</strain>
    </source>
</reference>
<sequence length="140" mass="14281">MQPPAPAAAPAPLKVAASLAALEALVLLGLAVAELLSTSGDRLLLGLTTTLFFLLYGGVLLAASWLVTRPVGWARGPVLLAQLIQLGLAWTVRDVVGVGVLVALVLVSVVVLVGMLHPASLQFMLGGPGADDDEQVGGRD</sequence>